<dbReference type="RefSeq" id="WP_104883360.1">
    <property type="nucleotide sequence ID" value="NZ_JABWRR010000013.1"/>
</dbReference>
<dbReference type="InterPro" id="IPR027282">
    <property type="entry name" value="TPS"/>
</dbReference>
<evidence type="ECO:0000256" key="2">
    <source>
        <dbReference type="ARBA" id="ARBA00022692"/>
    </source>
</evidence>
<dbReference type="Proteomes" id="UP000628086">
    <property type="component" value="Unassembled WGS sequence"/>
</dbReference>
<feature type="domain" description="Polypeptide-transport-associated ShlB-type" evidence="7">
    <location>
        <begin position="80"/>
        <end position="153"/>
    </location>
</feature>
<protein>
    <submittedName>
        <fullName evidence="9">ShlB/FhaC/HecB family hemolysin secretion/activation protein</fullName>
    </submittedName>
</protein>
<evidence type="ECO:0000313" key="9">
    <source>
        <dbReference type="EMBL" id="MBC3475508.1"/>
    </source>
</evidence>
<dbReference type="Gene3D" id="2.40.160.50">
    <property type="entry name" value="membrane protein fhac: a member of the omp85/tpsb transporter family"/>
    <property type="match status" value="1"/>
</dbReference>
<name>A0ABR6V519_9PSED</name>
<keyword evidence="5" id="KW-0732">Signal</keyword>
<keyword evidence="10" id="KW-1185">Reference proteome</keyword>
<feature type="chain" id="PRO_5047248787" evidence="5">
    <location>
        <begin position="29"/>
        <end position="560"/>
    </location>
</feature>
<dbReference type="InterPro" id="IPR051544">
    <property type="entry name" value="TPS_OM_transporter"/>
</dbReference>
<dbReference type="InterPro" id="IPR005565">
    <property type="entry name" value="Hemolysn_activator_HlyB_C"/>
</dbReference>
<evidence type="ECO:0000259" key="7">
    <source>
        <dbReference type="Pfam" id="PF08479"/>
    </source>
</evidence>
<feature type="compositionally biased region" description="Polar residues" evidence="4">
    <location>
        <begin position="61"/>
        <end position="71"/>
    </location>
</feature>
<evidence type="ECO:0000256" key="5">
    <source>
        <dbReference type="SAM" id="SignalP"/>
    </source>
</evidence>
<keyword evidence="1" id="KW-1134">Transmembrane beta strand</keyword>
<dbReference type="PANTHER" id="PTHR34597">
    <property type="entry name" value="SLR1661 PROTEIN"/>
    <property type="match status" value="1"/>
</dbReference>
<evidence type="ECO:0000313" key="10">
    <source>
        <dbReference type="Proteomes" id="UP000628086"/>
    </source>
</evidence>
<dbReference type="Pfam" id="PF08479">
    <property type="entry name" value="POTRA_2"/>
    <property type="match status" value="1"/>
</dbReference>
<feature type="signal peptide" evidence="5">
    <location>
        <begin position="1"/>
        <end position="28"/>
    </location>
</feature>
<dbReference type="Pfam" id="PF17287">
    <property type="entry name" value="POTRA_3"/>
    <property type="match status" value="1"/>
</dbReference>
<evidence type="ECO:0000259" key="6">
    <source>
        <dbReference type="Pfam" id="PF03865"/>
    </source>
</evidence>
<dbReference type="PIRSF" id="PIRSF029745">
    <property type="entry name" value="FhaC"/>
    <property type="match status" value="1"/>
</dbReference>
<dbReference type="InterPro" id="IPR013686">
    <property type="entry name" value="Polypept-transport_assoc_ShlB"/>
</dbReference>
<keyword evidence="1" id="KW-0472">Membrane</keyword>
<dbReference type="Pfam" id="PF03865">
    <property type="entry name" value="ShlB"/>
    <property type="match status" value="1"/>
</dbReference>
<gene>
    <name evidence="9" type="ORF">HU747_07830</name>
</gene>
<keyword evidence="3" id="KW-0998">Cell outer membrane</keyword>
<dbReference type="PANTHER" id="PTHR34597:SF3">
    <property type="entry name" value="OUTER MEMBRANE TRANSPORTER CDIB"/>
    <property type="match status" value="1"/>
</dbReference>
<dbReference type="Gene3D" id="3.10.20.310">
    <property type="entry name" value="membrane protein fhac"/>
    <property type="match status" value="1"/>
</dbReference>
<feature type="domain" description="Haemolysin activator HlyB C-terminal" evidence="6">
    <location>
        <begin position="212"/>
        <end position="521"/>
    </location>
</feature>
<accession>A0ABR6V519</accession>
<dbReference type="InterPro" id="IPR035251">
    <property type="entry name" value="ShlB_POTRA"/>
</dbReference>
<reference evidence="9 10" key="1">
    <citation type="journal article" date="2020" name="Microorganisms">
        <title>Reliable Identification of Environmental Pseudomonas Isolates Using the rpoD Gene.</title>
        <authorList>
            <consortium name="The Broad Institute Genome Sequencing Platform"/>
            <person name="Girard L."/>
            <person name="Lood C."/>
            <person name="Rokni-Zadeh H."/>
            <person name="van Noort V."/>
            <person name="Lavigne R."/>
            <person name="De Mot R."/>
        </authorList>
    </citation>
    <scope>NUCLEOTIDE SEQUENCE [LARGE SCALE GENOMIC DNA]</scope>
    <source>
        <strain evidence="9 10">RW7P2</strain>
    </source>
</reference>
<evidence type="ECO:0000256" key="1">
    <source>
        <dbReference type="ARBA" id="ARBA00022452"/>
    </source>
</evidence>
<evidence type="ECO:0000256" key="4">
    <source>
        <dbReference type="SAM" id="MobiDB-lite"/>
    </source>
</evidence>
<feature type="domain" description="ShlB POTRA" evidence="8">
    <location>
        <begin position="155"/>
        <end position="207"/>
    </location>
</feature>
<evidence type="ECO:0000256" key="3">
    <source>
        <dbReference type="ARBA" id="ARBA00023237"/>
    </source>
</evidence>
<feature type="region of interest" description="Disordered" evidence="4">
    <location>
        <begin position="52"/>
        <end position="74"/>
    </location>
</feature>
<keyword evidence="2" id="KW-0812">Transmembrane</keyword>
<comment type="caution">
    <text evidence="9">The sequence shown here is derived from an EMBL/GenBank/DDBJ whole genome shotgun (WGS) entry which is preliminary data.</text>
</comment>
<sequence>MQYPSRHFLILIFAWLIAGALTMAQALADDPASQQLRDQQRALRQLEHQQRLQRWQRPWTPDSTEVTSPDQPSDGHCWKTSGVRLAGSQLLAPQLLETTVRPLVPACMGIASINRLLKAITQLYVQAGYPTSRAYLQQAPHDGEPLAIVVIEGFVESIEFAGAELPLSLRGAFPDVLGRPLYLPDLEQGLDQLNRLRAYELGIDLLPGQIPGGTRVHVVPHKVASRWHLDSHFDNRGSALTGRHRLSLSLGLDSPLGLNDDLRLSRVSTVVDAPGQSQGINLHYSIPYGPWTFALNASELRYGAPIPHSPHTTSGRSSYQGLNLERTLWRDQRGMLSVSGRLNRKQLINRSNNAVLAFQSPTLTTLEAGVNLLWLDHGLWNAYLGMSQGVDWFGADRSALRADAPRPDFRKYSASLFHLRQGPAHRPWRWHSELALQWSDDVLPAVEQRLLSDDSAVRGFRQATHAGANAALWRNTLSQVLPMDWTGPVQVRPYLGLDLGWVQLAGDSPWHRLAGAAVGMELSLPSSRLRLDYQHALYASDLPRSGLERGFWVLEWSLNI</sequence>
<evidence type="ECO:0000259" key="8">
    <source>
        <dbReference type="Pfam" id="PF17287"/>
    </source>
</evidence>
<proteinExistence type="predicted"/>
<dbReference type="EMBL" id="JABWRS010000004">
    <property type="protein sequence ID" value="MBC3475508.1"/>
    <property type="molecule type" value="Genomic_DNA"/>
</dbReference>
<organism evidence="9 10">
    <name type="scientific">Pseudomonas taiwanensis</name>
    <dbReference type="NCBI Taxonomy" id="470150"/>
    <lineage>
        <taxon>Bacteria</taxon>
        <taxon>Pseudomonadati</taxon>
        <taxon>Pseudomonadota</taxon>
        <taxon>Gammaproteobacteria</taxon>
        <taxon>Pseudomonadales</taxon>
        <taxon>Pseudomonadaceae</taxon>
        <taxon>Pseudomonas</taxon>
    </lineage>
</organism>